<dbReference type="Pfam" id="PF04932">
    <property type="entry name" value="Wzy_C"/>
    <property type="match status" value="1"/>
</dbReference>
<accession>A0AAU8M0Y0</accession>
<feature type="transmembrane region" description="Helical" evidence="6">
    <location>
        <begin position="198"/>
        <end position="214"/>
    </location>
</feature>
<name>A0AAU8M0Y0_9BACT</name>
<organism evidence="8">
    <name type="scientific">Candidatus Electrothrix aestuarii</name>
    <dbReference type="NCBI Taxonomy" id="3062594"/>
    <lineage>
        <taxon>Bacteria</taxon>
        <taxon>Pseudomonadati</taxon>
        <taxon>Thermodesulfobacteriota</taxon>
        <taxon>Desulfobulbia</taxon>
        <taxon>Desulfobulbales</taxon>
        <taxon>Desulfobulbaceae</taxon>
        <taxon>Candidatus Electrothrix</taxon>
    </lineage>
</organism>
<feature type="transmembrane region" description="Helical" evidence="6">
    <location>
        <begin position="334"/>
        <end position="358"/>
    </location>
</feature>
<feature type="transmembrane region" description="Helical" evidence="6">
    <location>
        <begin position="21"/>
        <end position="38"/>
    </location>
</feature>
<evidence type="ECO:0000256" key="2">
    <source>
        <dbReference type="ARBA" id="ARBA00022692"/>
    </source>
</evidence>
<dbReference type="KEGG" id="eaj:Q3M24_08570"/>
<evidence type="ECO:0000256" key="6">
    <source>
        <dbReference type="SAM" id="Phobius"/>
    </source>
</evidence>
<dbReference type="PROSITE" id="PS50005">
    <property type="entry name" value="TPR"/>
    <property type="match status" value="2"/>
</dbReference>
<dbReference type="SUPFAM" id="SSF48452">
    <property type="entry name" value="TPR-like"/>
    <property type="match status" value="2"/>
</dbReference>
<protein>
    <submittedName>
        <fullName evidence="8">O-antigen ligase family protein</fullName>
    </submittedName>
</protein>
<dbReference type="GO" id="GO:0016874">
    <property type="term" value="F:ligase activity"/>
    <property type="evidence" value="ECO:0007669"/>
    <property type="project" value="UniProtKB-KW"/>
</dbReference>
<feature type="transmembrane region" description="Helical" evidence="6">
    <location>
        <begin position="398"/>
        <end position="418"/>
    </location>
</feature>
<feature type="transmembrane region" description="Helical" evidence="6">
    <location>
        <begin position="245"/>
        <end position="263"/>
    </location>
</feature>
<evidence type="ECO:0000313" key="8">
    <source>
        <dbReference type="EMBL" id="XCN74783.1"/>
    </source>
</evidence>
<keyword evidence="4 6" id="KW-0472">Membrane</keyword>
<dbReference type="InterPro" id="IPR051533">
    <property type="entry name" value="WaaL-like"/>
</dbReference>
<dbReference type="Pfam" id="PF13414">
    <property type="entry name" value="TPR_11"/>
    <property type="match status" value="1"/>
</dbReference>
<evidence type="ECO:0000256" key="3">
    <source>
        <dbReference type="ARBA" id="ARBA00022989"/>
    </source>
</evidence>
<evidence type="ECO:0000259" key="7">
    <source>
        <dbReference type="Pfam" id="PF04932"/>
    </source>
</evidence>
<dbReference type="SMART" id="SM00028">
    <property type="entry name" value="TPR"/>
    <property type="match status" value="5"/>
</dbReference>
<reference evidence="8" key="1">
    <citation type="journal article" date="2024" name="Syst. Appl. Microbiol.">
        <title>First single-strain enrichments of Electrothrix cable bacteria, description of E. aestuarii sp. nov. and E. rattekaaiensis sp. nov., and proposal of a cable bacteria taxonomy following the rules of the SeqCode.</title>
        <authorList>
            <person name="Plum-Jensen L.E."/>
            <person name="Schramm A."/>
            <person name="Marshall I.P.G."/>
        </authorList>
    </citation>
    <scope>NUCLEOTIDE SEQUENCE</scope>
    <source>
        <strain evidence="8">Rat1</strain>
    </source>
</reference>
<dbReference type="AlphaFoldDB" id="A0AAU8M0Y0"/>
<gene>
    <name evidence="8" type="ORF">Q3M24_08570</name>
</gene>
<dbReference type="PANTHER" id="PTHR37422">
    <property type="entry name" value="TEICHURONIC ACID BIOSYNTHESIS PROTEIN TUAE"/>
    <property type="match status" value="1"/>
</dbReference>
<feature type="repeat" description="TPR" evidence="5">
    <location>
        <begin position="576"/>
        <end position="609"/>
    </location>
</feature>
<feature type="transmembrane region" description="Helical" evidence="6">
    <location>
        <begin position="370"/>
        <end position="392"/>
    </location>
</feature>
<dbReference type="InterPro" id="IPR019734">
    <property type="entry name" value="TPR_rpt"/>
</dbReference>
<feature type="transmembrane region" description="Helical" evidence="6">
    <location>
        <begin position="128"/>
        <end position="147"/>
    </location>
</feature>
<dbReference type="EMBL" id="CP159373">
    <property type="protein sequence ID" value="XCN74783.1"/>
    <property type="molecule type" value="Genomic_DNA"/>
</dbReference>
<dbReference type="Gene3D" id="1.25.40.10">
    <property type="entry name" value="Tetratricopeptide repeat domain"/>
    <property type="match status" value="2"/>
</dbReference>
<feature type="domain" description="O-antigen ligase-related" evidence="7">
    <location>
        <begin position="204"/>
        <end position="347"/>
    </location>
</feature>
<evidence type="ECO:0000256" key="5">
    <source>
        <dbReference type="PROSITE-ProRule" id="PRU00339"/>
    </source>
</evidence>
<keyword evidence="8" id="KW-0436">Ligase</keyword>
<feature type="transmembrane region" description="Helical" evidence="6">
    <location>
        <begin position="220"/>
        <end position="238"/>
    </location>
</feature>
<keyword evidence="2 6" id="KW-0812">Transmembrane</keyword>
<dbReference type="PANTHER" id="PTHR37422:SF13">
    <property type="entry name" value="LIPOPOLYSACCHARIDE BIOSYNTHESIS PROTEIN PA4999-RELATED"/>
    <property type="match status" value="1"/>
</dbReference>
<proteinExistence type="predicted"/>
<dbReference type="InterPro" id="IPR007016">
    <property type="entry name" value="O-antigen_ligase-rel_domated"/>
</dbReference>
<feature type="transmembrane region" description="Helical" evidence="6">
    <location>
        <begin position="100"/>
        <end position="116"/>
    </location>
</feature>
<feature type="transmembrane region" description="Helical" evidence="6">
    <location>
        <begin position="44"/>
        <end position="63"/>
    </location>
</feature>
<comment type="subcellular location">
    <subcellularLocation>
        <location evidence="1">Membrane</location>
        <topology evidence="1">Multi-pass membrane protein</topology>
    </subcellularLocation>
</comment>
<evidence type="ECO:0000256" key="1">
    <source>
        <dbReference type="ARBA" id="ARBA00004141"/>
    </source>
</evidence>
<feature type="repeat" description="TPR" evidence="5">
    <location>
        <begin position="775"/>
        <end position="808"/>
    </location>
</feature>
<dbReference type="InterPro" id="IPR011990">
    <property type="entry name" value="TPR-like_helical_dom_sf"/>
</dbReference>
<feature type="transmembrane region" description="Helical" evidence="6">
    <location>
        <begin position="75"/>
        <end position="94"/>
    </location>
</feature>
<dbReference type="GO" id="GO:0016020">
    <property type="term" value="C:membrane"/>
    <property type="evidence" value="ECO:0007669"/>
    <property type="project" value="UniProtKB-SubCell"/>
</dbReference>
<feature type="transmembrane region" description="Helical" evidence="6">
    <location>
        <begin position="439"/>
        <end position="460"/>
    </location>
</feature>
<sequence length="863" mass="97354">MRNELKGTFMLRLIRKVSLDEILLFFLLLFGPLAHGLVETWSITIAYIVIIFLVSFVVLTRIYKGNIVYYRTPADILIALFLICIFVSYCLSVYPYASRIVIYKLLAALALFFYIINTQRSREKINLLLWVIVIFGSIYAIMGLTLIDGDFLGFKIYSQSRYNISLFYVNRNHFAGYLEMVFCLAIGLAGALTGGKRILLFGMTVLIATALLFSLSRGGIIGVACGLSFYIITLPFIHRHKRGRLLFFAAIALGLIIIAWFGLHPVLERLSTLNDPSLAGEGRMQVWRDTLRMIYERPFFGWGPGTFSVAFPAYQTQGFDQKIVNYAHNDYLELAANTGVLGLTAFISGFLALYISCLRKLARSPVRGGTYWQNVGVGALAACFSLFIHSVTDCNLQIPANLFLFAITGGVAVIAADSSGKGDISRGCVQLEKKNQRRLLLVVSCLAACASIVVVLLPLFGEWCFQAARADLYQKKYDQAVLEIGRALFFNPDNADFLSYKGDILLTKKNAKDTVVDVKNCTGCGEITFWYEKASCAARTNSLYFVKKATILEQYADKTAAEEAYKEAIRLSPMYAPSYYNIAILYIRQRKIDEAINFFLRYLKLEGVREVPKVLDDIWSAGGDYQVQQRAIPEIASFRQAFARYLALDGENKLAEQEAAFAFSLEPSVSNAFIHLNILQGNKKFSGLLAAFERYLLLFPKDIELKERYAAALEQAQQYQDAVLVYRQIMEGFPEGKARFEKYFIKISRLYARQKLYEDAVLVLQEGGAQYPRAAGLYQVLGSYFRAMGKNEDALHALKKAVSLNPDNASFRYQLGQEYLRHKLELEALREWKACLTINSQYTHCQKGIEKIRNKFGLLNPAK</sequence>
<feature type="transmembrane region" description="Helical" evidence="6">
    <location>
        <begin position="174"/>
        <end position="191"/>
    </location>
</feature>
<dbReference type="Pfam" id="PF13432">
    <property type="entry name" value="TPR_16"/>
    <property type="match status" value="2"/>
</dbReference>
<evidence type="ECO:0000256" key="4">
    <source>
        <dbReference type="ARBA" id="ARBA00023136"/>
    </source>
</evidence>
<reference evidence="8" key="2">
    <citation type="submission" date="2024-06" db="EMBL/GenBank/DDBJ databases">
        <authorList>
            <person name="Plum-Jensen L.E."/>
            <person name="Schramm A."/>
            <person name="Marshall I.P.G."/>
        </authorList>
    </citation>
    <scope>NUCLEOTIDE SEQUENCE</scope>
    <source>
        <strain evidence="8">Rat1</strain>
    </source>
</reference>
<keyword evidence="5" id="KW-0802">TPR repeat</keyword>
<keyword evidence="3 6" id="KW-1133">Transmembrane helix</keyword>